<keyword evidence="2" id="KW-1185">Reference proteome</keyword>
<dbReference type="AlphaFoldDB" id="W4RP90"/>
<dbReference type="Proteomes" id="UP000018949">
    <property type="component" value="Unassembled WGS sequence"/>
</dbReference>
<reference evidence="1 2" key="1">
    <citation type="submission" date="2013-12" db="EMBL/GenBank/DDBJ databases">
        <title>NBRP : Genome information of microbial organism related human and environment.</title>
        <authorList>
            <person name="Hattori M."/>
            <person name="Oshima K."/>
            <person name="Inaba H."/>
            <person name="Suda W."/>
            <person name="Sakamoto M."/>
            <person name="Iino T."/>
            <person name="Kitahara M."/>
            <person name="Oshida Y."/>
            <person name="Iida T."/>
            <person name="Kudo T."/>
            <person name="Itoh T."/>
            <person name="Ahmed I."/>
            <person name="Ohkuma M."/>
        </authorList>
    </citation>
    <scope>NUCLEOTIDE SEQUENCE [LARGE SCALE GENOMIC DNA]</scope>
    <source>
        <strain evidence="1 2">JCM 21738</strain>
    </source>
</reference>
<dbReference type="EMBL" id="BAUW01000032">
    <property type="protein sequence ID" value="GAE45932.1"/>
    <property type="molecule type" value="Genomic_DNA"/>
</dbReference>
<proteinExistence type="predicted"/>
<gene>
    <name evidence="1" type="ORF">JCM21738_2781</name>
</gene>
<evidence type="ECO:0000313" key="1">
    <source>
        <dbReference type="EMBL" id="GAE45932.1"/>
    </source>
</evidence>
<name>W4RP90_9BACI</name>
<organism evidence="1 2">
    <name type="scientific">Mesobacillus boroniphilus JCM 21738</name>
    <dbReference type="NCBI Taxonomy" id="1294265"/>
    <lineage>
        <taxon>Bacteria</taxon>
        <taxon>Bacillati</taxon>
        <taxon>Bacillota</taxon>
        <taxon>Bacilli</taxon>
        <taxon>Bacillales</taxon>
        <taxon>Bacillaceae</taxon>
        <taxon>Mesobacillus</taxon>
    </lineage>
</organism>
<sequence>MAEKIGIMTGLMGIREKLSRKGQNCDRLEGNHRKAVKIPGKLRQLLRNNTDSCQNQSNLRLKLQMELKNEYNTPF</sequence>
<evidence type="ECO:0000313" key="2">
    <source>
        <dbReference type="Proteomes" id="UP000018949"/>
    </source>
</evidence>
<protein>
    <submittedName>
        <fullName evidence="1">Uncharacterized protein</fullName>
    </submittedName>
</protein>
<comment type="caution">
    <text evidence="1">The sequence shown here is derived from an EMBL/GenBank/DDBJ whole genome shotgun (WGS) entry which is preliminary data.</text>
</comment>
<accession>W4RP90</accession>